<dbReference type="AlphaFoldDB" id="A0A484G5M9"/>
<dbReference type="EMBL" id="AMCV02000002">
    <property type="protein sequence ID" value="TDZ25553.1"/>
    <property type="molecule type" value="Genomic_DNA"/>
</dbReference>
<reference evidence="2" key="2">
    <citation type="journal article" date="2019" name="Mol. Plant Microbe Interact.">
        <title>Genome sequence resources for four phytopathogenic fungi from the Colletotrichum orbiculare species complex.</title>
        <authorList>
            <person name="Gan P."/>
            <person name="Tsushima A."/>
            <person name="Narusaka M."/>
            <person name="Narusaka Y."/>
            <person name="Takano Y."/>
            <person name="Kubo Y."/>
            <person name="Shirasu K."/>
        </authorList>
    </citation>
    <scope>GENOME REANNOTATION</scope>
    <source>
        <strain evidence="2">104-T / ATCC 96160 / CBS 514.97 / LARS 414 / MAFF 240422</strain>
    </source>
</reference>
<keyword evidence="2" id="KW-1185">Reference proteome</keyword>
<gene>
    <name evidence="1" type="ORF">Cob_v001818</name>
</gene>
<proteinExistence type="predicted"/>
<evidence type="ECO:0000313" key="1">
    <source>
        <dbReference type="EMBL" id="TDZ25553.1"/>
    </source>
</evidence>
<protein>
    <submittedName>
        <fullName evidence="1">Uncharacterized protein</fullName>
    </submittedName>
</protein>
<reference evidence="2" key="1">
    <citation type="journal article" date="2013" name="New Phytol.">
        <title>Comparative genomic and transcriptomic analyses reveal the hemibiotrophic stage shift of Colletotrichum fungi.</title>
        <authorList>
            <person name="Gan P."/>
            <person name="Ikeda K."/>
            <person name="Irieda H."/>
            <person name="Narusaka M."/>
            <person name="O'Connell R.J."/>
            <person name="Narusaka Y."/>
            <person name="Takano Y."/>
            <person name="Kubo Y."/>
            <person name="Shirasu K."/>
        </authorList>
    </citation>
    <scope>NUCLEOTIDE SEQUENCE [LARGE SCALE GENOMIC DNA]</scope>
    <source>
        <strain evidence="2">104-T / ATCC 96160 / CBS 514.97 / LARS 414 / MAFF 240422</strain>
    </source>
</reference>
<evidence type="ECO:0000313" key="2">
    <source>
        <dbReference type="Proteomes" id="UP000014480"/>
    </source>
</evidence>
<accession>A0A484G5M9</accession>
<name>A0A484G5M9_COLOR</name>
<organism evidence="1 2">
    <name type="scientific">Colletotrichum orbiculare (strain 104-T / ATCC 96160 / CBS 514.97 / LARS 414 / MAFF 240422)</name>
    <name type="common">Cucumber anthracnose fungus</name>
    <name type="synonym">Colletotrichum lagenarium</name>
    <dbReference type="NCBI Taxonomy" id="1213857"/>
    <lineage>
        <taxon>Eukaryota</taxon>
        <taxon>Fungi</taxon>
        <taxon>Dikarya</taxon>
        <taxon>Ascomycota</taxon>
        <taxon>Pezizomycotina</taxon>
        <taxon>Sordariomycetes</taxon>
        <taxon>Hypocreomycetidae</taxon>
        <taxon>Glomerellales</taxon>
        <taxon>Glomerellaceae</taxon>
        <taxon>Colletotrichum</taxon>
        <taxon>Colletotrichum orbiculare species complex</taxon>
    </lineage>
</organism>
<sequence>MAEVFGVVASSLVVAELTAKFGVSMLISQLVLICQQTHAVTQQSHMIALIQCLSLSRLSEVSPKTRTSEVCAGNSPASMVNVFNGRGLRVQIMHRSFDCITARPHPQRKNAVPYHHGNHFSRYGHCTNNTIFSYQGIAMKVNLLVLAFVLASTGVDAGSCIAEPIDTLDMRYGDSFISWAQQTCLRFGATPTGDRQPLNQTCGFKGEVAPAGLQRVWHPLLTGKGIPNMTFRTKWTCRKV</sequence>
<dbReference type="Proteomes" id="UP000014480">
    <property type="component" value="Unassembled WGS sequence"/>
</dbReference>
<comment type="caution">
    <text evidence="1">The sequence shown here is derived from an EMBL/GenBank/DDBJ whole genome shotgun (WGS) entry which is preliminary data.</text>
</comment>